<dbReference type="InterPro" id="IPR023393">
    <property type="entry name" value="START-like_dom_sf"/>
</dbReference>
<gene>
    <name evidence="1" type="ORF">J2S63_003597</name>
</gene>
<dbReference type="Gene3D" id="3.30.530.20">
    <property type="match status" value="1"/>
</dbReference>
<dbReference type="SUPFAM" id="SSF55961">
    <property type="entry name" value="Bet v1-like"/>
    <property type="match status" value="1"/>
</dbReference>
<sequence>MKLSHTTTYDAPLAEVFAMLTDPAFREHAAKASGVIEVKVDVTQQDEVTQVRMDQVQPVQGVPSFATKFAGETTQAVVVETWDSQASSHLEITTPGKPTRVTGGYRLSEIGGRTTQQFEGECKVSVPLIGGKLEKVMGDLFVQGREKEAAAGVAWLRGDKGERA</sequence>
<dbReference type="InterPro" id="IPR019639">
    <property type="entry name" value="DUF2505"/>
</dbReference>
<dbReference type="Pfam" id="PF10698">
    <property type="entry name" value="DUF2505"/>
    <property type="match status" value="1"/>
</dbReference>
<dbReference type="EMBL" id="JAVDYG010000001">
    <property type="protein sequence ID" value="MDR7364044.1"/>
    <property type="molecule type" value="Genomic_DNA"/>
</dbReference>
<proteinExistence type="predicted"/>
<comment type="caution">
    <text evidence="1">The sequence shown here is derived from an EMBL/GenBank/DDBJ whole genome shotgun (WGS) entry which is preliminary data.</text>
</comment>
<keyword evidence="2" id="KW-1185">Reference proteome</keyword>
<dbReference type="RefSeq" id="WP_310305178.1">
    <property type="nucleotide sequence ID" value="NZ_BAAAPS010000005.1"/>
</dbReference>
<accession>A0ABU2C0A7</accession>
<dbReference type="Proteomes" id="UP001183648">
    <property type="component" value="Unassembled WGS sequence"/>
</dbReference>
<name>A0ABU2C0A7_9ACTN</name>
<reference evidence="1 2" key="1">
    <citation type="submission" date="2023-07" db="EMBL/GenBank/DDBJ databases">
        <title>Sequencing the genomes of 1000 actinobacteria strains.</title>
        <authorList>
            <person name="Klenk H.-P."/>
        </authorList>
    </citation>
    <scope>NUCLEOTIDE SEQUENCE [LARGE SCALE GENOMIC DNA]</scope>
    <source>
        <strain evidence="1 2">DSM 19426</strain>
    </source>
</reference>
<protein>
    <submittedName>
        <fullName evidence="1">Uncharacterized protein YndB with AHSA1/START domain</fullName>
    </submittedName>
</protein>
<evidence type="ECO:0000313" key="1">
    <source>
        <dbReference type="EMBL" id="MDR7364044.1"/>
    </source>
</evidence>
<evidence type="ECO:0000313" key="2">
    <source>
        <dbReference type="Proteomes" id="UP001183648"/>
    </source>
</evidence>
<organism evidence="1 2">
    <name type="scientific">Nocardioides marmoribigeumensis</name>
    <dbReference type="NCBI Taxonomy" id="433649"/>
    <lineage>
        <taxon>Bacteria</taxon>
        <taxon>Bacillati</taxon>
        <taxon>Actinomycetota</taxon>
        <taxon>Actinomycetes</taxon>
        <taxon>Propionibacteriales</taxon>
        <taxon>Nocardioidaceae</taxon>
        <taxon>Nocardioides</taxon>
    </lineage>
</organism>